<dbReference type="EMBL" id="JAIWJY010000009">
    <property type="protein sequence ID" value="MDE1207672.1"/>
    <property type="molecule type" value="Genomic_DNA"/>
</dbReference>
<gene>
    <name evidence="1" type="ORF">LCI24_12785</name>
</gene>
<sequence length="247" mass="28424">MQTIKPKTWLVIACFMVVIMRVIAQEVQDDSLLYKADDVTLTYQKAIYKNKVIYNANKELDRLQKEDSGITFDIFYTPLSLVGSILSYEKNTYAFPQGGYSVQNSYIQTINLKTQKPYSILGLVDETSLLNALKNDAYINTLKNIDLQKLKACKSVIKALKILNKPLHETNHFTLYSFAILNYNPQKNKVLIRLIRTKPRSTILTEYLQLGLEVIPRAIFNKKLESNNTFVLGTYRRGRLASQSFYN</sequence>
<name>A0A9X4IR91_9FLAO</name>
<dbReference type="Proteomes" id="UP001149303">
    <property type="component" value="Unassembled WGS sequence"/>
</dbReference>
<evidence type="ECO:0000313" key="2">
    <source>
        <dbReference type="Proteomes" id="UP001149303"/>
    </source>
</evidence>
<protein>
    <submittedName>
        <fullName evidence="1">Uncharacterized protein</fullName>
    </submittedName>
</protein>
<organism evidence="1 2">
    <name type="scientific">Tenacibaculum larymnensis</name>
    <dbReference type="NCBI Taxonomy" id="2878201"/>
    <lineage>
        <taxon>Bacteria</taxon>
        <taxon>Pseudomonadati</taxon>
        <taxon>Bacteroidota</taxon>
        <taxon>Flavobacteriia</taxon>
        <taxon>Flavobacteriales</taxon>
        <taxon>Flavobacteriaceae</taxon>
        <taxon>Tenacibaculum</taxon>
    </lineage>
</organism>
<keyword evidence="2" id="KW-1185">Reference proteome</keyword>
<evidence type="ECO:0000313" key="1">
    <source>
        <dbReference type="EMBL" id="MDE1207672.1"/>
    </source>
</evidence>
<accession>A0A9X4IR91</accession>
<dbReference type="RefSeq" id="WP_274640729.1">
    <property type="nucleotide sequence ID" value="NZ_JAIWJY010000009.1"/>
</dbReference>
<proteinExistence type="predicted"/>
<reference evidence="1" key="1">
    <citation type="submission" date="2021-09" db="EMBL/GenBank/DDBJ databases">
        <authorList>
            <person name="Smyrli M."/>
        </authorList>
    </citation>
    <scope>NUCLEOTIDE SEQUENCE</scope>
    <source>
        <strain evidence="1">LAR25</strain>
    </source>
</reference>
<comment type="caution">
    <text evidence="1">The sequence shown here is derived from an EMBL/GenBank/DDBJ whole genome shotgun (WGS) entry which is preliminary data.</text>
</comment>
<dbReference type="AlphaFoldDB" id="A0A9X4IR91"/>